<dbReference type="GO" id="GO:0016887">
    <property type="term" value="F:ATP hydrolysis activity"/>
    <property type="evidence" value="ECO:0007669"/>
    <property type="project" value="InterPro"/>
</dbReference>
<reference evidence="11 12" key="1">
    <citation type="submission" date="2018-03" db="EMBL/GenBank/DDBJ databases">
        <title>Genomic Encyclopedia of Archaeal and Bacterial Type Strains, Phase II (KMG-II): from individual species to whole genera.</title>
        <authorList>
            <person name="Goeker M."/>
        </authorList>
    </citation>
    <scope>NUCLEOTIDE SEQUENCE [LARGE SCALE GENOMIC DNA]</scope>
    <source>
        <strain evidence="11 12">DSM 19711</strain>
    </source>
</reference>
<dbReference type="EMBL" id="PVZF01000004">
    <property type="protein sequence ID" value="PRY16095.1"/>
    <property type="molecule type" value="Genomic_DNA"/>
</dbReference>
<keyword evidence="2" id="KW-0813">Transport</keyword>
<evidence type="ECO:0000256" key="4">
    <source>
        <dbReference type="ARBA" id="ARBA00022741"/>
    </source>
</evidence>
<keyword evidence="5 11" id="KW-0067">ATP-binding</keyword>
<dbReference type="InterPro" id="IPR017871">
    <property type="entry name" value="ABC_transporter-like_CS"/>
</dbReference>
<evidence type="ECO:0000256" key="8">
    <source>
        <dbReference type="ARBA" id="ARBA00023251"/>
    </source>
</evidence>
<keyword evidence="7" id="KW-0472">Membrane</keyword>
<evidence type="ECO:0000256" key="2">
    <source>
        <dbReference type="ARBA" id="ARBA00022448"/>
    </source>
</evidence>
<dbReference type="Pfam" id="PF00005">
    <property type="entry name" value="ABC_tran"/>
    <property type="match status" value="1"/>
</dbReference>
<dbReference type="InterPro" id="IPR003593">
    <property type="entry name" value="AAA+_ATPase"/>
</dbReference>
<dbReference type="OrthoDB" id="9804819at2"/>
<organism evidence="11 12">
    <name type="scientific">Kineococcus rhizosphaerae</name>
    <dbReference type="NCBI Taxonomy" id="559628"/>
    <lineage>
        <taxon>Bacteria</taxon>
        <taxon>Bacillati</taxon>
        <taxon>Actinomycetota</taxon>
        <taxon>Actinomycetes</taxon>
        <taxon>Kineosporiales</taxon>
        <taxon>Kineosporiaceae</taxon>
        <taxon>Kineococcus</taxon>
    </lineage>
</organism>
<dbReference type="GO" id="GO:0005886">
    <property type="term" value="C:plasma membrane"/>
    <property type="evidence" value="ECO:0007669"/>
    <property type="project" value="UniProtKB-SubCell"/>
</dbReference>
<dbReference type="RefSeq" id="WP_106209997.1">
    <property type="nucleotide sequence ID" value="NZ_PVZF01000004.1"/>
</dbReference>
<feature type="domain" description="ABC transporter" evidence="10">
    <location>
        <begin position="8"/>
        <end position="238"/>
    </location>
</feature>
<dbReference type="InterPro" id="IPR005894">
    <property type="entry name" value="DrrA"/>
</dbReference>
<evidence type="ECO:0000256" key="7">
    <source>
        <dbReference type="ARBA" id="ARBA00023136"/>
    </source>
</evidence>
<dbReference type="GO" id="GO:0046677">
    <property type="term" value="P:response to antibiotic"/>
    <property type="evidence" value="ECO:0007669"/>
    <property type="project" value="UniProtKB-KW"/>
</dbReference>
<dbReference type="PANTHER" id="PTHR42711:SF19">
    <property type="entry name" value="DOXORUBICIN RESISTANCE ATP-BINDING PROTEIN DRRA"/>
    <property type="match status" value="1"/>
</dbReference>
<dbReference type="FunFam" id="3.40.50.300:FF:000589">
    <property type="entry name" value="ABC transporter, ATP-binding subunit"/>
    <property type="match status" value="1"/>
</dbReference>
<comment type="subcellular location">
    <subcellularLocation>
        <location evidence="1">Cell membrane</location>
        <topology evidence="1">Peripheral membrane protein</topology>
        <orientation evidence="1">Cytoplasmic side</orientation>
    </subcellularLocation>
</comment>
<protein>
    <submittedName>
        <fullName evidence="11">ABC-2 type transport system ATP-binding protein</fullName>
    </submittedName>
</protein>
<evidence type="ECO:0000256" key="9">
    <source>
        <dbReference type="ARBA" id="ARBA00049985"/>
    </source>
</evidence>
<dbReference type="GO" id="GO:1900753">
    <property type="term" value="P:doxorubicin transport"/>
    <property type="evidence" value="ECO:0007669"/>
    <property type="project" value="InterPro"/>
</dbReference>
<dbReference type="GO" id="GO:0005524">
    <property type="term" value="F:ATP binding"/>
    <property type="evidence" value="ECO:0007669"/>
    <property type="project" value="UniProtKB-KW"/>
</dbReference>
<dbReference type="AlphaFoldDB" id="A0A2T0R5U9"/>
<dbReference type="InterPro" id="IPR003439">
    <property type="entry name" value="ABC_transporter-like_ATP-bd"/>
</dbReference>
<evidence type="ECO:0000313" key="11">
    <source>
        <dbReference type="EMBL" id="PRY16095.1"/>
    </source>
</evidence>
<evidence type="ECO:0000313" key="12">
    <source>
        <dbReference type="Proteomes" id="UP000238083"/>
    </source>
</evidence>
<dbReference type="SMART" id="SM00382">
    <property type="entry name" value="AAA"/>
    <property type="match status" value="1"/>
</dbReference>
<dbReference type="PROSITE" id="PS50893">
    <property type="entry name" value="ABC_TRANSPORTER_2"/>
    <property type="match status" value="1"/>
</dbReference>
<dbReference type="PANTHER" id="PTHR42711">
    <property type="entry name" value="ABC TRANSPORTER ATP-BINDING PROTEIN"/>
    <property type="match status" value="1"/>
</dbReference>
<dbReference type="InterPro" id="IPR027417">
    <property type="entry name" value="P-loop_NTPase"/>
</dbReference>
<name>A0A2T0R5U9_9ACTN</name>
<dbReference type="InterPro" id="IPR050763">
    <property type="entry name" value="ABC_transporter_ATP-binding"/>
</dbReference>
<keyword evidence="12" id="KW-1185">Reference proteome</keyword>
<proteinExistence type="inferred from homology"/>
<accession>A0A2T0R5U9</accession>
<dbReference type="SUPFAM" id="SSF52540">
    <property type="entry name" value="P-loop containing nucleoside triphosphate hydrolases"/>
    <property type="match status" value="1"/>
</dbReference>
<keyword evidence="8" id="KW-0046">Antibiotic resistance</keyword>
<evidence type="ECO:0000259" key="10">
    <source>
        <dbReference type="PROSITE" id="PS50893"/>
    </source>
</evidence>
<evidence type="ECO:0000256" key="6">
    <source>
        <dbReference type="ARBA" id="ARBA00022967"/>
    </source>
</evidence>
<dbReference type="NCBIfam" id="TIGR01188">
    <property type="entry name" value="drrA"/>
    <property type="match status" value="1"/>
</dbReference>
<evidence type="ECO:0000256" key="3">
    <source>
        <dbReference type="ARBA" id="ARBA00022475"/>
    </source>
</evidence>
<sequence>MSHAEPAVVVRGLSKSFGTHRVLDGVDLDVDPGTVLALLGPNGAGKTTLVNVLATLVEPDAGQVRVAGHDVRRDPARVRAAIGLTGQFAAVDDLLTGAENLRLMARLQHLPKEQVASRTAELLERFDLTAVGGRRPSTYSGGMRRRLDLAMGLVGRPSVVVLDEPTTGLDPRSRREVWDLARELVDEGATLVLTTQYLEEADRLADRVTLLDSGRVVAEGTPSQLKARVPGGRITLGFADRPALDRAQDLLPGFVVDPDALSGDVPGDGRAVRDVLQRLDAAGVAVERIATREPDLDDVFLALTGRSHHAEEVRS</sequence>
<keyword evidence="6" id="KW-1278">Translocase</keyword>
<keyword evidence="3" id="KW-1003">Cell membrane</keyword>
<evidence type="ECO:0000256" key="1">
    <source>
        <dbReference type="ARBA" id="ARBA00004413"/>
    </source>
</evidence>
<gene>
    <name evidence="11" type="ORF">CLV37_104313</name>
</gene>
<comment type="caution">
    <text evidence="11">The sequence shown here is derived from an EMBL/GenBank/DDBJ whole genome shotgun (WGS) entry which is preliminary data.</text>
</comment>
<dbReference type="GO" id="GO:0043215">
    <property type="term" value="P:daunorubicin transport"/>
    <property type="evidence" value="ECO:0007669"/>
    <property type="project" value="InterPro"/>
</dbReference>
<keyword evidence="4" id="KW-0547">Nucleotide-binding</keyword>
<comment type="similarity">
    <text evidence="9">Belongs to the ABC transporter superfamily. Drug exporter-1 (DrugE1) (TC 3.A.1.105) family.</text>
</comment>
<evidence type="ECO:0000256" key="5">
    <source>
        <dbReference type="ARBA" id="ARBA00022840"/>
    </source>
</evidence>
<dbReference type="PROSITE" id="PS00211">
    <property type="entry name" value="ABC_TRANSPORTER_1"/>
    <property type="match status" value="1"/>
</dbReference>
<dbReference type="Proteomes" id="UP000238083">
    <property type="component" value="Unassembled WGS sequence"/>
</dbReference>
<dbReference type="Gene3D" id="3.40.50.300">
    <property type="entry name" value="P-loop containing nucleotide triphosphate hydrolases"/>
    <property type="match status" value="1"/>
</dbReference>